<dbReference type="Proteomes" id="UP000002559">
    <property type="component" value="Segment"/>
</dbReference>
<accession>O48473</accession>
<dbReference type="GeneID" id="955306"/>
<keyword evidence="1" id="KW-0472">Membrane</keyword>
<evidence type="ECO:0000256" key="1">
    <source>
        <dbReference type="SAM" id="Phobius"/>
    </source>
</evidence>
<dbReference type="KEGG" id="vg:955306"/>
<organismHost>
    <name type="scientific">Bacillus subtilis</name>
    <dbReference type="NCBI Taxonomy" id="1423"/>
</organismHost>
<organism evidence="2 3">
    <name type="scientific">Bacillus phage SPP1</name>
    <name type="common">Bacteriophage SPP1</name>
    <dbReference type="NCBI Taxonomy" id="10724"/>
    <lineage>
        <taxon>Viruses</taxon>
        <taxon>Duplodnaviria</taxon>
        <taxon>Heunggongvirae</taxon>
        <taxon>Uroviricota</taxon>
        <taxon>Caudoviricetes</taxon>
        <taxon>Trautnerviridae</taxon>
        <taxon>Polsinellivirinae</taxon>
        <taxon>Rivavirus</taxon>
        <taxon>Rivavirus SPP1</taxon>
    </lineage>
</organism>
<feature type="transmembrane region" description="Helical" evidence="1">
    <location>
        <begin position="45"/>
        <end position="66"/>
    </location>
</feature>
<keyword evidence="3" id="KW-1185">Reference proteome</keyword>
<feature type="transmembrane region" description="Helical" evidence="1">
    <location>
        <begin position="78"/>
        <end position="100"/>
    </location>
</feature>
<proteinExistence type="predicted"/>
<evidence type="ECO:0000313" key="2">
    <source>
        <dbReference type="EMBL" id="CAA66520.1"/>
    </source>
</evidence>
<keyword evidence="1" id="KW-1133">Transmembrane helix</keyword>
<protein>
    <submittedName>
        <fullName evidence="2">Bacteriophage SPP1 complete nucleotide sequence</fullName>
    </submittedName>
</protein>
<dbReference type="RefSeq" id="NP_690703.1">
    <property type="nucleotide sequence ID" value="NC_004166.2"/>
</dbReference>
<dbReference type="PIR" id="T42313">
    <property type="entry name" value="T42313"/>
</dbReference>
<reference evidence="3" key="1">
    <citation type="journal article" date="1997" name="Gene">
        <title>The complete nucleotide sequence and functional organization of Bacillus subtilis bacteriophage SPP1.</title>
        <authorList>
            <person name="Alonso J.C."/>
            <person name="Luder G."/>
            <person name="Stiege A.C."/>
            <person name="Chai S."/>
            <person name="Weise F."/>
            <person name="Trautner T.A."/>
        </authorList>
    </citation>
    <scope>NUCLEOTIDE SEQUENCE [LARGE SCALE GENOMIC DNA]</scope>
</reference>
<name>O48473_BPSPP</name>
<feature type="transmembrane region" description="Helical" evidence="1">
    <location>
        <begin position="12"/>
        <end position="33"/>
    </location>
</feature>
<keyword evidence="1" id="KW-0812">Transmembrane</keyword>
<dbReference type="EMBL" id="X97918">
    <property type="protein sequence ID" value="CAA66520.1"/>
    <property type="molecule type" value="Genomic_DNA"/>
</dbReference>
<sequence length="117" mass="13315">MRLEKESSVLLYLYPFSFYFSFTVTYLLAAVMYRPDLSLYIFEPFTVTVLSMVKASSGLTFLYRAFQSALLYTHKNPSGLSFTITIFVFPLDGLSSFLGAEPPLFFFRLRISAIPSA</sequence>
<evidence type="ECO:0000313" key="3">
    <source>
        <dbReference type="Proteomes" id="UP000002559"/>
    </source>
</evidence>